<dbReference type="AlphaFoldDB" id="A0A832W723"/>
<evidence type="ECO:0000256" key="1">
    <source>
        <dbReference type="SAM" id="Phobius"/>
    </source>
</evidence>
<proteinExistence type="predicted"/>
<keyword evidence="1" id="KW-0812">Transmembrane</keyword>
<dbReference type="Proteomes" id="UP000600774">
    <property type="component" value="Unassembled WGS sequence"/>
</dbReference>
<feature type="transmembrane region" description="Helical" evidence="1">
    <location>
        <begin position="34"/>
        <end position="51"/>
    </location>
</feature>
<dbReference type="RefSeq" id="WP_011023563.1">
    <property type="nucleotide sequence ID" value="NZ_DUJU01000079.1"/>
</dbReference>
<comment type="caution">
    <text evidence="2">The sequence shown here is derived from an EMBL/GenBank/DDBJ whole genome shotgun (WGS) entry which is preliminary data.</text>
</comment>
<gene>
    <name evidence="2" type="ORF">HA338_07060</name>
</gene>
<protein>
    <submittedName>
        <fullName evidence="2">Uncharacterized protein</fullName>
    </submittedName>
</protein>
<dbReference type="GeneID" id="1475549"/>
<name>A0A832W723_9EURY</name>
<evidence type="ECO:0000313" key="2">
    <source>
        <dbReference type="EMBL" id="HIH93799.1"/>
    </source>
</evidence>
<feature type="transmembrane region" description="Helical" evidence="1">
    <location>
        <begin position="6"/>
        <end position="25"/>
    </location>
</feature>
<accession>A0A832W723</accession>
<reference evidence="2" key="1">
    <citation type="journal article" date="2020" name="bioRxiv">
        <title>A rank-normalized archaeal taxonomy based on genome phylogeny resolves widespread incomplete and uneven classifications.</title>
        <authorList>
            <person name="Rinke C."/>
            <person name="Chuvochina M."/>
            <person name="Mussig A.J."/>
            <person name="Chaumeil P.-A."/>
            <person name="Waite D.W."/>
            <person name="Whitman W.B."/>
            <person name="Parks D.H."/>
            <person name="Hugenholtz P."/>
        </authorList>
    </citation>
    <scope>NUCLEOTIDE SEQUENCE</scope>
    <source>
        <strain evidence="2">UBA8876</strain>
    </source>
</reference>
<keyword evidence="1" id="KW-1133">Transmembrane helix</keyword>
<dbReference type="EMBL" id="DUJU01000079">
    <property type="protein sequence ID" value="HIH93799.1"/>
    <property type="molecule type" value="Genomic_DNA"/>
</dbReference>
<keyword evidence="1" id="KW-0472">Membrane</keyword>
<feature type="transmembrane region" description="Helical" evidence="1">
    <location>
        <begin position="57"/>
        <end position="74"/>
    </location>
</feature>
<evidence type="ECO:0000313" key="3">
    <source>
        <dbReference type="Proteomes" id="UP000600774"/>
    </source>
</evidence>
<organism evidence="2 3">
    <name type="scientific">Methanosarcina acetivorans</name>
    <dbReference type="NCBI Taxonomy" id="2214"/>
    <lineage>
        <taxon>Archaea</taxon>
        <taxon>Methanobacteriati</taxon>
        <taxon>Methanobacteriota</taxon>
        <taxon>Stenosarchaea group</taxon>
        <taxon>Methanomicrobia</taxon>
        <taxon>Methanosarcinales</taxon>
        <taxon>Methanosarcinaceae</taxon>
        <taxon>Methanosarcina</taxon>
    </lineage>
</organism>
<sequence>MIISQFYIITSIVILAIIALLVFFVKKNKKERKLTPLAGLAFGFVLAGIIFGDDRLIGYSLMGFGIILAVIDIIKKSKEK</sequence>